<evidence type="ECO:0000256" key="4">
    <source>
        <dbReference type="ARBA" id="ARBA00023136"/>
    </source>
</evidence>
<feature type="transmembrane region" description="Helical" evidence="6">
    <location>
        <begin position="172"/>
        <end position="192"/>
    </location>
</feature>
<keyword evidence="9" id="KW-1185">Reference proteome</keyword>
<protein>
    <recommendedName>
        <fullName evidence="7">Glucose receptor Git3-like N-terminal domain-containing protein</fullName>
    </recommendedName>
</protein>
<evidence type="ECO:0000256" key="1">
    <source>
        <dbReference type="ARBA" id="ARBA00004141"/>
    </source>
</evidence>
<feature type="transmembrane region" description="Helical" evidence="6">
    <location>
        <begin position="390"/>
        <end position="409"/>
    </location>
</feature>
<reference evidence="8 9" key="1">
    <citation type="submission" date="2019-10" db="EMBL/GenBank/DDBJ databases">
        <authorList>
            <person name="Palmer J.M."/>
        </authorList>
    </citation>
    <scope>NUCLEOTIDE SEQUENCE [LARGE SCALE GENOMIC DNA]</scope>
    <source>
        <strain evidence="8 9">TWF730</strain>
    </source>
</reference>
<evidence type="ECO:0000313" key="9">
    <source>
        <dbReference type="Proteomes" id="UP001373714"/>
    </source>
</evidence>
<dbReference type="PANTHER" id="PTHR23112">
    <property type="entry name" value="G PROTEIN-COUPLED RECEPTOR 157-RELATED"/>
    <property type="match status" value="1"/>
</dbReference>
<feature type="region of interest" description="Disordered" evidence="5">
    <location>
        <begin position="530"/>
        <end position="552"/>
    </location>
</feature>
<organism evidence="8 9">
    <name type="scientific">Orbilia blumenaviensis</name>
    <dbReference type="NCBI Taxonomy" id="1796055"/>
    <lineage>
        <taxon>Eukaryota</taxon>
        <taxon>Fungi</taxon>
        <taxon>Dikarya</taxon>
        <taxon>Ascomycota</taxon>
        <taxon>Pezizomycotina</taxon>
        <taxon>Orbiliomycetes</taxon>
        <taxon>Orbiliales</taxon>
        <taxon>Orbiliaceae</taxon>
        <taxon>Orbilia</taxon>
    </lineage>
</organism>
<dbReference type="GO" id="GO:0005886">
    <property type="term" value="C:plasma membrane"/>
    <property type="evidence" value="ECO:0007669"/>
    <property type="project" value="TreeGrafter"/>
</dbReference>
<feature type="transmembrane region" description="Helical" evidence="6">
    <location>
        <begin position="125"/>
        <end position="145"/>
    </location>
</feature>
<evidence type="ECO:0000256" key="5">
    <source>
        <dbReference type="SAM" id="MobiDB-lite"/>
    </source>
</evidence>
<feature type="transmembrane region" description="Helical" evidence="6">
    <location>
        <begin position="6"/>
        <end position="35"/>
    </location>
</feature>
<keyword evidence="3 6" id="KW-1133">Transmembrane helix</keyword>
<dbReference type="Proteomes" id="UP001373714">
    <property type="component" value="Unassembled WGS sequence"/>
</dbReference>
<evidence type="ECO:0000256" key="6">
    <source>
        <dbReference type="SAM" id="Phobius"/>
    </source>
</evidence>
<proteinExistence type="predicted"/>
<comment type="subcellular location">
    <subcellularLocation>
        <location evidence="1">Membrane</location>
        <topology evidence="1">Multi-pass membrane protein</topology>
    </subcellularLocation>
</comment>
<dbReference type="Pfam" id="PF11710">
    <property type="entry name" value="Git3"/>
    <property type="match status" value="1"/>
</dbReference>
<feature type="domain" description="Glucose receptor Git3-like N-terminal" evidence="7">
    <location>
        <begin position="13"/>
        <end position="197"/>
    </location>
</feature>
<name>A0AAV9UIR7_9PEZI</name>
<evidence type="ECO:0000259" key="7">
    <source>
        <dbReference type="Pfam" id="PF11710"/>
    </source>
</evidence>
<dbReference type="EMBL" id="JAVHNS010000010">
    <property type="protein sequence ID" value="KAK6342238.1"/>
    <property type="molecule type" value="Genomic_DNA"/>
</dbReference>
<gene>
    <name evidence="8" type="ORF">TWF730_001715</name>
</gene>
<dbReference type="SUPFAM" id="SSF81321">
    <property type="entry name" value="Family A G protein-coupled receptor-like"/>
    <property type="match status" value="1"/>
</dbReference>
<evidence type="ECO:0000256" key="2">
    <source>
        <dbReference type="ARBA" id="ARBA00022692"/>
    </source>
</evidence>
<dbReference type="PANTHER" id="PTHR23112:SF37">
    <property type="entry name" value="G PROTEIN-COUPLED RECEPTOR GPR1"/>
    <property type="match status" value="1"/>
</dbReference>
<evidence type="ECO:0000313" key="8">
    <source>
        <dbReference type="EMBL" id="KAK6342238.1"/>
    </source>
</evidence>
<sequence length="552" mass="62407">MAFTTLSFTIAVLNLIGSLSSFFGSGFIVVTYLLLPIKRHFRHSLILNLAIADFINSTNNSTSGLWRLLQRREIPDSPGCVANGFIGQLSVQATDTSILAIAIVTVWSLTRKTTICETLPRTTTALICAATWLLPITTSFIVLGMNRYGPVSGNWCWIKAEPSYFRYVMTHGWRFAFIFCEIVMYTYLHFYIRKRFGAFLDASRCSSHTGRSTVRDVGTEFRNDSMAIRLDSVAVRNDSLAPPPTMGQGPYIQRSDSQMPLSITEEGDIRPVGARGQDLESGEAFVRTEVWISETYYNEDDLPAHAVTTTITSPNNNNGLEVPAEDQRPDTANTIESTTRRPKFSNPFAHRRLDENDMADIDAAVPDAKEENERKIRQQNASRSRRVRRILLLNAYPAMYILLWIPGIINRLIEASGGKSSVMQIMQASTQFVGLANAITYGWNERVWRQLKDHIADRWGSDRKKSVEELAVQKLELENRLRVGLKGSKERLREIRDGLRSPNKKDEDEMPLDNHGHLMYVNGKWEWSQTASINSQDGDADDTPRDPESRRD</sequence>
<comment type="caution">
    <text evidence="8">The sequence shown here is derived from an EMBL/GenBank/DDBJ whole genome shotgun (WGS) entry which is preliminary data.</text>
</comment>
<dbReference type="InterPro" id="IPR023041">
    <property type="entry name" value="Glucose_rcpt_Git3-like_N"/>
</dbReference>
<dbReference type="Gene3D" id="1.20.1070.10">
    <property type="entry name" value="Rhodopsin 7-helix transmembrane proteins"/>
    <property type="match status" value="1"/>
</dbReference>
<evidence type="ECO:0000256" key="3">
    <source>
        <dbReference type="ARBA" id="ARBA00022989"/>
    </source>
</evidence>
<dbReference type="AlphaFoldDB" id="A0AAV9UIR7"/>
<accession>A0AAV9UIR7</accession>
<feature type="compositionally biased region" description="Basic and acidic residues" evidence="5">
    <location>
        <begin position="542"/>
        <end position="552"/>
    </location>
</feature>
<dbReference type="GO" id="GO:0004930">
    <property type="term" value="F:G protein-coupled receptor activity"/>
    <property type="evidence" value="ECO:0007669"/>
    <property type="project" value="TreeGrafter"/>
</dbReference>
<keyword evidence="4 6" id="KW-0472">Membrane</keyword>
<dbReference type="GO" id="GO:0007189">
    <property type="term" value="P:adenylate cyclase-activating G protein-coupled receptor signaling pathway"/>
    <property type="evidence" value="ECO:0007669"/>
    <property type="project" value="TreeGrafter"/>
</dbReference>
<keyword evidence="2 6" id="KW-0812">Transmembrane</keyword>